<feature type="region of interest" description="Disordered" evidence="1">
    <location>
        <begin position="1"/>
        <end position="43"/>
    </location>
</feature>
<sequence length="75" mass="8141">MKNNGKSIKSTTKKDRKSSTGMNGSPKKGGHGGKFTWSGDSNNFFSPSELGHHDVTFYDDVDVDVDDVITDSKSD</sequence>
<dbReference type="STRING" id="35608.A0A2U1MI02"/>
<proteinExistence type="predicted"/>
<name>A0A2U1MI02_ARTAN</name>
<evidence type="ECO:0000313" key="2">
    <source>
        <dbReference type="EMBL" id="PWA60895.1"/>
    </source>
</evidence>
<feature type="compositionally biased region" description="Low complexity" evidence="1">
    <location>
        <begin position="1"/>
        <end position="10"/>
    </location>
</feature>
<protein>
    <recommendedName>
        <fullName evidence="4">Programmed cell death protein 4-like</fullName>
    </recommendedName>
</protein>
<evidence type="ECO:0008006" key="4">
    <source>
        <dbReference type="Google" id="ProtNLM"/>
    </source>
</evidence>
<dbReference type="Proteomes" id="UP000245207">
    <property type="component" value="Unassembled WGS sequence"/>
</dbReference>
<comment type="caution">
    <text evidence="2">The sequence shown here is derived from an EMBL/GenBank/DDBJ whole genome shotgun (WGS) entry which is preliminary data.</text>
</comment>
<reference evidence="2 3" key="1">
    <citation type="journal article" date="2018" name="Mol. Plant">
        <title>The genome of Artemisia annua provides insight into the evolution of Asteraceae family and artemisinin biosynthesis.</title>
        <authorList>
            <person name="Shen Q."/>
            <person name="Zhang L."/>
            <person name="Liao Z."/>
            <person name="Wang S."/>
            <person name="Yan T."/>
            <person name="Shi P."/>
            <person name="Liu M."/>
            <person name="Fu X."/>
            <person name="Pan Q."/>
            <person name="Wang Y."/>
            <person name="Lv Z."/>
            <person name="Lu X."/>
            <person name="Zhang F."/>
            <person name="Jiang W."/>
            <person name="Ma Y."/>
            <person name="Chen M."/>
            <person name="Hao X."/>
            <person name="Li L."/>
            <person name="Tang Y."/>
            <person name="Lv G."/>
            <person name="Zhou Y."/>
            <person name="Sun X."/>
            <person name="Brodelius P.E."/>
            <person name="Rose J.K.C."/>
            <person name="Tang K."/>
        </authorList>
    </citation>
    <scope>NUCLEOTIDE SEQUENCE [LARGE SCALE GENOMIC DNA]</scope>
    <source>
        <strain evidence="3">cv. Huhao1</strain>
        <tissue evidence="2">Leaf</tissue>
    </source>
</reference>
<dbReference type="EMBL" id="PKPP01005232">
    <property type="protein sequence ID" value="PWA60895.1"/>
    <property type="molecule type" value="Genomic_DNA"/>
</dbReference>
<dbReference type="AlphaFoldDB" id="A0A2U1MI02"/>
<gene>
    <name evidence="2" type="ORF">CTI12_AA378890</name>
</gene>
<evidence type="ECO:0000256" key="1">
    <source>
        <dbReference type="SAM" id="MobiDB-lite"/>
    </source>
</evidence>
<keyword evidence="3" id="KW-1185">Reference proteome</keyword>
<organism evidence="2 3">
    <name type="scientific">Artemisia annua</name>
    <name type="common">Sweet wormwood</name>
    <dbReference type="NCBI Taxonomy" id="35608"/>
    <lineage>
        <taxon>Eukaryota</taxon>
        <taxon>Viridiplantae</taxon>
        <taxon>Streptophyta</taxon>
        <taxon>Embryophyta</taxon>
        <taxon>Tracheophyta</taxon>
        <taxon>Spermatophyta</taxon>
        <taxon>Magnoliopsida</taxon>
        <taxon>eudicotyledons</taxon>
        <taxon>Gunneridae</taxon>
        <taxon>Pentapetalae</taxon>
        <taxon>asterids</taxon>
        <taxon>campanulids</taxon>
        <taxon>Asterales</taxon>
        <taxon>Asteraceae</taxon>
        <taxon>Asteroideae</taxon>
        <taxon>Anthemideae</taxon>
        <taxon>Artemisiinae</taxon>
        <taxon>Artemisia</taxon>
    </lineage>
</organism>
<evidence type="ECO:0000313" key="3">
    <source>
        <dbReference type="Proteomes" id="UP000245207"/>
    </source>
</evidence>
<accession>A0A2U1MI02</accession>
<dbReference type="OrthoDB" id="781057at2759"/>